<evidence type="ECO:0000256" key="6">
    <source>
        <dbReference type="ARBA" id="ARBA00022840"/>
    </source>
</evidence>
<dbReference type="SMART" id="SM00129">
    <property type="entry name" value="KISc"/>
    <property type="match status" value="1"/>
</dbReference>
<dbReference type="GO" id="GO:0003777">
    <property type="term" value="F:microtubule motor activity"/>
    <property type="evidence" value="ECO:0007669"/>
    <property type="project" value="InterPro"/>
</dbReference>
<evidence type="ECO:0000256" key="3">
    <source>
        <dbReference type="ARBA" id="ARBA00022490"/>
    </source>
</evidence>
<evidence type="ECO:0000256" key="9">
    <source>
        <dbReference type="ARBA" id="ARBA00023316"/>
    </source>
</evidence>
<dbReference type="Pfam" id="PF00225">
    <property type="entry name" value="Kinesin"/>
    <property type="match status" value="1"/>
</dbReference>
<keyword evidence="8 11" id="KW-0505">Motor protein</keyword>
<dbReference type="PRINTS" id="PR00380">
    <property type="entry name" value="KINESINHEAVY"/>
</dbReference>
<evidence type="ECO:0000256" key="10">
    <source>
        <dbReference type="ARBA" id="ARBA00061175"/>
    </source>
</evidence>
<evidence type="ECO:0000256" key="8">
    <source>
        <dbReference type="ARBA" id="ARBA00023175"/>
    </source>
</evidence>
<dbReference type="AlphaFoldDB" id="A0A3L6QSY6"/>
<accession>A0A3L6QSY6</accession>
<dbReference type="GO" id="GO:0051231">
    <property type="term" value="P:spindle elongation"/>
    <property type="evidence" value="ECO:0007669"/>
    <property type="project" value="TreeGrafter"/>
</dbReference>
<dbReference type="CDD" id="cd01372">
    <property type="entry name" value="KISc_KIF4"/>
    <property type="match status" value="1"/>
</dbReference>
<evidence type="ECO:0000256" key="7">
    <source>
        <dbReference type="ARBA" id="ARBA00023054"/>
    </source>
</evidence>
<keyword evidence="16" id="KW-1185">Reference proteome</keyword>
<dbReference type="Pfam" id="PF25764">
    <property type="entry name" value="KIF21A_4th"/>
    <property type="match status" value="1"/>
</dbReference>
<feature type="compositionally biased region" description="Basic and acidic residues" evidence="13">
    <location>
        <begin position="893"/>
        <end position="907"/>
    </location>
</feature>
<keyword evidence="6 11" id="KW-0067">ATP-binding</keyword>
<dbReference type="GO" id="GO:0007052">
    <property type="term" value="P:mitotic spindle organization"/>
    <property type="evidence" value="ECO:0007669"/>
    <property type="project" value="TreeGrafter"/>
</dbReference>
<feature type="compositionally biased region" description="Polar residues" evidence="13">
    <location>
        <begin position="780"/>
        <end position="799"/>
    </location>
</feature>
<dbReference type="GO" id="GO:0005524">
    <property type="term" value="F:ATP binding"/>
    <property type="evidence" value="ECO:0007669"/>
    <property type="project" value="UniProtKB-UniRule"/>
</dbReference>
<evidence type="ECO:0000256" key="13">
    <source>
        <dbReference type="SAM" id="MobiDB-lite"/>
    </source>
</evidence>
<dbReference type="Gene3D" id="3.40.850.10">
    <property type="entry name" value="Kinesin motor domain"/>
    <property type="match status" value="1"/>
</dbReference>
<dbReference type="InterPro" id="IPR001752">
    <property type="entry name" value="Kinesin_motor_dom"/>
</dbReference>
<dbReference type="InterPro" id="IPR019821">
    <property type="entry name" value="Kinesin_motor_CS"/>
</dbReference>
<comment type="subunit">
    <text evidence="2">Homodimer.</text>
</comment>
<comment type="similarity">
    <text evidence="10">Belongs to the TRAFAC class myosin-kinesin ATPase superfamily. Kinesin family. KIN-4 subfamily.</text>
</comment>
<dbReference type="PANTHER" id="PTHR47969">
    <property type="entry name" value="CHROMOSOME-ASSOCIATED KINESIN KIF4A-RELATED"/>
    <property type="match status" value="1"/>
</dbReference>
<feature type="compositionally biased region" description="Polar residues" evidence="13">
    <location>
        <begin position="716"/>
        <end position="725"/>
    </location>
</feature>
<evidence type="ECO:0000256" key="11">
    <source>
        <dbReference type="PROSITE-ProRule" id="PRU00283"/>
    </source>
</evidence>
<dbReference type="InterPro" id="IPR036961">
    <property type="entry name" value="Kinesin_motor_dom_sf"/>
</dbReference>
<evidence type="ECO:0000313" key="16">
    <source>
        <dbReference type="Proteomes" id="UP000275267"/>
    </source>
</evidence>
<name>A0A3L6QSY6_PANMI</name>
<organism evidence="15 16">
    <name type="scientific">Panicum miliaceum</name>
    <name type="common">Proso millet</name>
    <name type="synonym">Broomcorn millet</name>
    <dbReference type="NCBI Taxonomy" id="4540"/>
    <lineage>
        <taxon>Eukaryota</taxon>
        <taxon>Viridiplantae</taxon>
        <taxon>Streptophyta</taxon>
        <taxon>Embryophyta</taxon>
        <taxon>Tracheophyta</taxon>
        <taxon>Spermatophyta</taxon>
        <taxon>Magnoliopsida</taxon>
        <taxon>Liliopsida</taxon>
        <taxon>Poales</taxon>
        <taxon>Poaceae</taxon>
        <taxon>PACMAD clade</taxon>
        <taxon>Panicoideae</taxon>
        <taxon>Panicodae</taxon>
        <taxon>Paniceae</taxon>
        <taxon>Panicinae</taxon>
        <taxon>Panicum</taxon>
        <taxon>Panicum sect. Panicum</taxon>
    </lineage>
</organism>
<dbReference type="PROSITE" id="PS50067">
    <property type="entry name" value="KINESIN_MOTOR_2"/>
    <property type="match status" value="1"/>
</dbReference>
<evidence type="ECO:0000256" key="4">
    <source>
        <dbReference type="ARBA" id="ARBA00022701"/>
    </source>
</evidence>
<evidence type="ECO:0000259" key="14">
    <source>
        <dbReference type="PROSITE" id="PS50067"/>
    </source>
</evidence>
<dbReference type="GO" id="GO:0005875">
    <property type="term" value="C:microtubule associated complex"/>
    <property type="evidence" value="ECO:0007669"/>
    <property type="project" value="TreeGrafter"/>
</dbReference>
<keyword evidence="7 12" id="KW-0175">Coiled coil</keyword>
<dbReference type="GO" id="GO:0008017">
    <property type="term" value="F:microtubule binding"/>
    <property type="evidence" value="ECO:0007669"/>
    <property type="project" value="InterPro"/>
</dbReference>
<feature type="region of interest" description="Disordered" evidence="13">
    <location>
        <begin position="708"/>
        <end position="728"/>
    </location>
</feature>
<dbReference type="OrthoDB" id="3176171at2759"/>
<feature type="domain" description="Kinesin motor" evidence="14">
    <location>
        <begin position="10"/>
        <end position="368"/>
    </location>
</feature>
<evidence type="ECO:0000256" key="1">
    <source>
        <dbReference type="ARBA" id="ARBA00004496"/>
    </source>
</evidence>
<dbReference type="InterPro" id="IPR027417">
    <property type="entry name" value="P-loop_NTPase"/>
</dbReference>
<dbReference type="GO" id="GO:0005737">
    <property type="term" value="C:cytoplasm"/>
    <property type="evidence" value="ECO:0007669"/>
    <property type="project" value="UniProtKB-SubCell"/>
</dbReference>
<dbReference type="GO" id="GO:0071555">
    <property type="term" value="P:cell wall organization"/>
    <property type="evidence" value="ECO:0007669"/>
    <property type="project" value="UniProtKB-KW"/>
</dbReference>
<reference evidence="16" key="1">
    <citation type="journal article" date="2019" name="Nat. Commun.">
        <title>The genome of broomcorn millet.</title>
        <authorList>
            <person name="Zou C."/>
            <person name="Miki D."/>
            <person name="Li D."/>
            <person name="Tang Q."/>
            <person name="Xiao L."/>
            <person name="Rajput S."/>
            <person name="Deng P."/>
            <person name="Jia W."/>
            <person name="Huang R."/>
            <person name="Zhang M."/>
            <person name="Sun Y."/>
            <person name="Hu J."/>
            <person name="Fu X."/>
            <person name="Schnable P.S."/>
            <person name="Li F."/>
            <person name="Zhang H."/>
            <person name="Feng B."/>
            <person name="Zhu X."/>
            <person name="Liu R."/>
            <person name="Schnable J.C."/>
            <person name="Zhu J.-K."/>
            <person name="Zhang H."/>
        </authorList>
    </citation>
    <scope>NUCLEOTIDE SEQUENCE [LARGE SCALE GENOMIC DNA]</scope>
</reference>
<dbReference type="PROSITE" id="PS00411">
    <property type="entry name" value="KINESIN_MOTOR_1"/>
    <property type="match status" value="1"/>
</dbReference>
<evidence type="ECO:0000256" key="5">
    <source>
        <dbReference type="ARBA" id="ARBA00022741"/>
    </source>
</evidence>
<dbReference type="SUPFAM" id="SSF52540">
    <property type="entry name" value="P-loop containing nucleoside triphosphate hydrolases"/>
    <property type="match status" value="1"/>
</dbReference>
<feature type="binding site" evidence="11">
    <location>
        <begin position="89"/>
        <end position="96"/>
    </location>
    <ligand>
        <name>ATP</name>
        <dbReference type="ChEBI" id="CHEBI:30616"/>
    </ligand>
</feature>
<dbReference type="Proteomes" id="UP000275267">
    <property type="component" value="Unassembled WGS sequence"/>
</dbReference>
<feature type="coiled-coil region" evidence="12">
    <location>
        <begin position="498"/>
        <end position="629"/>
    </location>
</feature>
<proteinExistence type="inferred from homology"/>
<dbReference type="GO" id="GO:0005874">
    <property type="term" value="C:microtubule"/>
    <property type="evidence" value="ECO:0007669"/>
    <property type="project" value="UniProtKB-KW"/>
</dbReference>
<gene>
    <name evidence="15" type="ORF">C2845_PM04G11040</name>
</gene>
<sequence>MTMEHGEDCCVKVAVHVRPLIGDEKLQGCKDCVAVVPGKPQVQIGSHSFTFDHVYGSTGTPSAAMFDQCVAPLVDGLFQGYNATVLAYGQTGSGKTYTMGTACKEGSHIGIIPRAMAALFDKIESLKNQVEFQIRISFIEILKEEVRDLLDPSAATVGKIENGNGHAKLSVPGKPPVQIREASNGVITLAGSTEVHVSTQKEMTACLEQGSLSRATGSTNMNNQSSRSHAIFTITLEQMRKSDPIMTADGMPIEEMNEDYLCAKLHLVDLAGSERAKRTGSDGLRFKEGVHINRGLLALGNVISALGDEKKRKEGAHVPYRDSKLTRLLQDSLGGNSKTVMIACISPADINAEETLNTLKYANRARNIQNKPIVNRNPIADEMKRMRQQIEYLQAELVSARGGVGSDDVQGLRERISWLEHTNEDLCRELYDIRNRSQTDPCEPEMQKTLNGFTKSEGLKRSLQSTDPFDVPMTDSVRANPKDIEDEVAKEWEHTMLQDSMGKELNELNRQLEQKESEMKMYGCDTVALKQHFGKKLMELEEEKRAVQQERDRLLAEVESLNADGQTHKLRDAQLQKLKSLEAQILDLKKKQENQVQLLKEKQKSDEAAKKLQEEIHFIKTQKVQLQHKIKQEAEQFRQWKATREKELLQLRKEGRRNEYERHKLQALNQRQKLVLQRKTEEAAMATKRLKEILEARKSSARDNSVPLFSFPPNIAGTNGTSPGSNMGERSLQKWLDQELEVMVHVHEVRNEYEKQSQLRAALGEELAILKQEDIRAGASSPQRGKNGNSRPNTLSPNARQARIASLESMVTISSNTLVAMASQLSEAEERERAFSGRSRWNQLRSMGDAKSLLQYIFNVAADARCQVREKEVEIKEMKEQMTELVGILRHSESRRREMEKQLKQREQTAPMATTPPRSGNGTAKHSADDPSTPLSPVAVPAQKQLKYSAGIVNSPSKGIAALNKEQLKMVPIAQLSVGKKISIAGQSGKLWRWKRSHHQWLLQFKWKWQKPWKLSEMIRHSDETITRTRPRPQLLPPKTHRVM</sequence>
<keyword evidence="9" id="KW-0961">Cell wall biogenesis/degradation</keyword>
<evidence type="ECO:0000313" key="15">
    <source>
        <dbReference type="EMBL" id="RLM86649.1"/>
    </source>
</evidence>
<dbReference type="EMBL" id="PQIB02000011">
    <property type="protein sequence ID" value="RLM86649.1"/>
    <property type="molecule type" value="Genomic_DNA"/>
</dbReference>
<keyword evidence="3" id="KW-0963">Cytoplasm</keyword>
<dbReference type="PANTHER" id="PTHR47969:SF15">
    <property type="entry name" value="CHROMOSOME-ASSOCIATED KINESIN KIF4A-RELATED"/>
    <property type="match status" value="1"/>
</dbReference>
<comment type="subcellular location">
    <subcellularLocation>
        <location evidence="1">Cytoplasm</location>
    </subcellularLocation>
</comment>
<keyword evidence="4" id="KW-0493">Microtubule</keyword>
<keyword evidence="5 11" id="KW-0547">Nucleotide-binding</keyword>
<dbReference type="STRING" id="4540.A0A3L6QSY6"/>
<dbReference type="FunFam" id="3.40.850.10:FF:000032">
    <property type="entry name" value="kinesin-like protein KIN-4A isoform X1"/>
    <property type="match status" value="1"/>
</dbReference>
<dbReference type="GO" id="GO:0007018">
    <property type="term" value="P:microtubule-based movement"/>
    <property type="evidence" value="ECO:0007669"/>
    <property type="project" value="InterPro"/>
</dbReference>
<feature type="region of interest" description="Disordered" evidence="13">
    <location>
        <begin position="774"/>
        <end position="799"/>
    </location>
</feature>
<comment type="caution">
    <text evidence="15">The sequence shown here is derived from an EMBL/GenBank/DDBJ whole genome shotgun (WGS) entry which is preliminary data.</text>
</comment>
<evidence type="ECO:0000256" key="12">
    <source>
        <dbReference type="SAM" id="Coils"/>
    </source>
</evidence>
<feature type="region of interest" description="Disordered" evidence="13">
    <location>
        <begin position="893"/>
        <end position="937"/>
    </location>
</feature>
<protein>
    <submittedName>
        <fullName evidence="15">Kinesin-like protein BC2</fullName>
    </submittedName>
</protein>
<evidence type="ECO:0000256" key="2">
    <source>
        <dbReference type="ARBA" id="ARBA00011738"/>
    </source>
</evidence>
<dbReference type="InterPro" id="IPR027640">
    <property type="entry name" value="Kinesin-like_fam"/>
</dbReference>